<evidence type="ECO:0000256" key="5">
    <source>
        <dbReference type="ARBA" id="ARBA00047622"/>
    </source>
</evidence>
<keyword evidence="8" id="KW-1185">Reference proteome</keyword>
<evidence type="ECO:0000313" key="7">
    <source>
        <dbReference type="EMBL" id="MBU9721869.1"/>
    </source>
</evidence>
<organism evidence="7 8">
    <name type="scientific">Evansella alkalicola</name>
    <dbReference type="NCBI Taxonomy" id="745819"/>
    <lineage>
        <taxon>Bacteria</taxon>
        <taxon>Bacillati</taxon>
        <taxon>Bacillota</taxon>
        <taxon>Bacilli</taxon>
        <taxon>Bacillales</taxon>
        <taxon>Bacillaceae</taxon>
        <taxon>Evansella</taxon>
    </lineage>
</organism>
<protein>
    <submittedName>
        <fullName evidence="7">Methyltransferase domain-containing protein</fullName>
    </submittedName>
</protein>
<comment type="pathway">
    <text evidence="4">Phospholipid metabolism.</text>
</comment>
<dbReference type="SUPFAM" id="SSF53335">
    <property type="entry name" value="S-adenosyl-L-methionine-dependent methyltransferases"/>
    <property type="match status" value="1"/>
</dbReference>
<comment type="catalytic activity">
    <reaction evidence="5">
        <text>phosphoethanolamine + S-adenosyl-L-methionine = N-methylethanolamine phosphate + S-adenosyl-L-homocysteine + H(+)</text>
        <dbReference type="Rhea" id="RHEA:20365"/>
        <dbReference type="ChEBI" id="CHEBI:15378"/>
        <dbReference type="ChEBI" id="CHEBI:57781"/>
        <dbReference type="ChEBI" id="CHEBI:57856"/>
        <dbReference type="ChEBI" id="CHEBI:58190"/>
        <dbReference type="ChEBI" id="CHEBI:59789"/>
        <dbReference type="EC" id="2.1.1.103"/>
    </reaction>
    <physiologicalReaction direction="left-to-right" evidence="5">
        <dbReference type="Rhea" id="RHEA:20366"/>
    </physiologicalReaction>
</comment>
<dbReference type="PANTHER" id="PTHR44307">
    <property type="entry name" value="PHOSPHOETHANOLAMINE METHYLTRANSFERASE"/>
    <property type="match status" value="1"/>
</dbReference>
<reference evidence="7 8" key="1">
    <citation type="submission" date="2021-06" db="EMBL/GenBank/DDBJ databases">
        <title>Bacillus sp. RD4P76, an endophyte from a halophyte.</title>
        <authorList>
            <person name="Sun J.-Q."/>
        </authorList>
    </citation>
    <scope>NUCLEOTIDE SEQUENCE [LARGE SCALE GENOMIC DNA]</scope>
    <source>
        <strain evidence="7 8">JCM 17098</strain>
    </source>
</reference>
<dbReference type="CDD" id="cd02440">
    <property type="entry name" value="AdoMet_MTases"/>
    <property type="match status" value="1"/>
</dbReference>
<dbReference type="GO" id="GO:0008168">
    <property type="term" value="F:methyltransferase activity"/>
    <property type="evidence" value="ECO:0007669"/>
    <property type="project" value="UniProtKB-KW"/>
</dbReference>
<dbReference type="Pfam" id="PF13649">
    <property type="entry name" value="Methyltransf_25"/>
    <property type="match status" value="1"/>
</dbReference>
<sequence>MSDYMDMLAAYGVTEARPGGKQMTEKLLSSYPLKEGMKVLEIGSGLGDTAALLSKYKTDVIALDSHKKMIKKAKSRFESIENIQWLCEDLHYANLKPKQFQAIFSESVLAFTNLNQSLPLLFEWLDSSGKLFALEPIYLGGLSNEALKQYKSFYGFNHMLTEKEWNQYFSNHKFKLEDIIHSEDANIGSFETSSFPDLIIDDGLDQEYVELMEKHVKFTEDYLGYFDFAYFILKK</sequence>
<dbReference type="RefSeq" id="WP_088076042.1">
    <property type="nucleotide sequence ID" value="NZ_JAHQCR010000045.1"/>
</dbReference>
<dbReference type="Gene3D" id="3.40.50.150">
    <property type="entry name" value="Vaccinia Virus protein VP39"/>
    <property type="match status" value="1"/>
</dbReference>
<comment type="pathway">
    <text evidence="1">Lipid metabolism.</text>
</comment>
<keyword evidence="3" id="KW-0808">Transferase</keyword>
<dbReference type="InterPro" id="IPR029063">
    <property type="entry name" value="SAM-dependent_MTases_sf"/>
</dbReference>
<evidence type="ECO:0000259" key="6">
    <source>
        <dbReference type="Pfam" id="PF13649"/>
    </source>
</evidence>
<evidence type="ECO:0000256" key="3">
    <source>
        <dbReference type="ARBA" id="ARBA00022679"/>
    </source>
</evidence>
<dbReference type="Proteomes" id="UP000790580">
    <property type="component" value="Unassembled WGS sequence"/>
</dbReference>
<keyword evidence="2 7" id="KW-0489">Methyltransferase</keyword>
<comment type="caution">
    <text evidence="7">The sequence shown here is derived from an EMBL/GenBank/DDBJ whole genome shotgun (WGS) entry which is preliminary data.</text>
</comment>
<evidence type="ECO:0000256" key="4">
    <source>
        <dbReference type="ARBA" id="ARBA00025707"/>
    </source>
</evidence>
<dbReference type="PANTHER" id="PTHR44307:SF2">
    <property type="entry name" value="PHOSPHOETHANOLAMINE METHYLTRANSFERASE ISOFORM X1"/>
    <property type="match status" value="1"/>
</dbReference>
<feature type="domain" description="Methyltransferase" evidence="6">
    <location>
        <begin position="39"/>
        <end position="117"/>
    </location>
</feature>
<evidence type="ECO:0000256" key="1">
    <source>
        <dbReference type="ARBA" id="ARBA00005189"/>
    </source>
</evidence>
<gene>
    <name evidence="7" type="ORF">KS407_10530</name>
</gene>
<evidence type="ECO:0000313" key="8">
    <source>
        <dbReference type="Proteomes" id="UP000790580"/>
    </source>
</evidence>
<evidence type="ECO:0000256" key="2">
    <source>
        <dbReference type="ARBA" id="ARBA00022603"/>
    </source>
</evidence>
<proteinExistence type="predicted"/>
<name>A0ABS6JTG0_9BACI</name>
<accession>A0ABS6JTG0</accession>
<dbReference type="EMBL" id="JAHQCR010000045">
    <property type="protein sequence ID" value="MBU9721869.1"/>
    <property type="molecule type" value="Genomic_DNA"/>
</dbReference>
<dbReference type="InterPro" id="IPR041698">
    <property type="entry name" value="Methyltransf_25"/>
</dbReference>
<dbReference type="GO" id="GO:0032259">
    <property type="term" value="P:methylation"/>
    <property type="evidence" value="ECO:0007669"/>
    <property type="project" value="UniProtKB-KW"/>
</dbReference>